<evidence type="ECO:0000256" key="1">
    <source>
        <dbReference type="ARBA" id="ARBA00004651"/>
    </source>
</evidence>
<dbReference type="Pfam" id="PF13440">
    <property type="entry name" value="Polysacc_synt_3"/>
    <property type="match status" value="1"/>
</dbReference>
<dbReference type="PANTHER" id="PTHR30250:SF28">
    <property type="entry name" value="POLYSACCHARIDE BIOSYNTHESIS PROTEIN"/>
    <property type="match status" value="1"/>
</dbReference>
<evidence type="ECO:0000256" key="3">
    <source>
        <dbReference type="ARBA" id="ARBA00022692"/>
    </source>
</evidence>
<feature type="transmembrane region" description="Helical" evidence="6">
    <location>
        <begin position="30"/>
        <end position="49"/>
    </location>
</feature>
<evidence type="ECO:0000256" key="2">
    <source>
        <dbReference type="ARBA" id="ARBA00022475"/>
    </source>
</evidence>
<organism evidence="7">
    <name type="scientific">candidate division WOR-3 bacterium</name>
    <dbReference type="NCBI Taxonomy" id="2052148"/>
    <lineage>
        <taxon>Bacteria</taxon>
        <taxon>Bacteria division WOR-3</taxon>
    </lineage>
</organism>
<comment type="subcellular location">
    <subcellularLocation>
        <location evidence="1">Cell membrane</location>
        <topology evidence="1">Multi-pass membrane protein</topology>
    </subcellularLocation>
</comment>
<comment type="caution">
    <text evidence="7">The sequence shown here is derived from an EMBL/GenBank/DDBJ whole genome shotgun (WGS) entry which is preliminary data.</text>
</comment>
<dbReference type="InterPro" id="IPR050833">
    <property type="entry name" value="Poly_Biosynth_Transport"/>
</dbReference>
<keyword evidence="5 6" id="KW-0472">Membrane</keyword>
<feature type="transmembrane region" description="Helical" evidence="6">
    <location>
        <begin position="211"/>
        <end position="234"/>
    </location>
</feature>
<sequence>MVLAGGTAFGQAISVLVSPILTRLYKPEDFGVLAVYSSVLGILSVVASWRYELAIPLPEKDEDGVALVVLSLGIVVLMSIFVGLGSWLIGSKFVQWLKVQALRPYLWLLPIGMLLGGSYQVFNYWAVRKQAYNVIAKTKLRQGLGSAITQVTLGFLKSGPFGLIGGSIVGQSAGILTLSDLFFKKHKERLQLIKPEDIKKMALRYQRFPKFSAFGSLVNTAGLQLPSILLAFYYGPQVAGWFALSQRVLGVPMNLLG</sequence>
<evidence type="ECO:0000313" key="7">
    <source>
        <dbReference type="EMBL" id="HGL16743.1"/>
    </source>
</evidence>
<feature type="transmembrane region" description="Helical" evidence="6">
    <location>
        <begin position="69"/>
        <end position="90"/>
    </location>
</feature>
<accession>A0A7V3ZW20</accession>
<keyword evidence="2" id="KW-1003">Cell membrane</keyword>
<dbReference type="EMBL" id="DTDJ01000002">
    <property type="protein sequence ID" value="HGL16743.1"/>
    <property type="molecule type" value="Genomic_DNA"/>
</dbReference>
<evidence type="ECO:0000256" key="5">
    <source>
        <dbReference type="ARBA" id="ARBA00023136"/>
    </source>
</evidence>
<keyword evidence="3 6" id="KW-0812">Transmembrane</keyword>
<protein>
    <recommendedName>
        <fullName evidence="8">Lipopolysaccharide biosynthesis protein</fullName>
    </recommendedName>
</protein>
<feature type="transmembrane region" description="Helical" evidence="6">
    <location>
        <begin position="102"/>
        <end position="122"/>
    </location>
</feature>
<evidence type="ECO:0000256" key="6">
    <source>
        <dbReference type="SAM" id="Phobius"/>
    </source>
</evidence>
<name>A0A7V3ZW20_UNCW3</name>
<proteinExistence type="predicted"/>
<reference evidence="7" key="1">
    <citation type="journal article" date="2020" name="mSystems">
        <title>Genome- and Community-Level Interaction Insights into Carbon Utilization and Element Cycling Functions of Hydrothermarchaeota in Hydrothermal Sediment.</title>
        <authorList>
            <person name="Zhou Z."/>
            <person name="Liu Y."/>
            <person name="Xu W."/>
            <person name="Pan J."/>
            <person name="Luo Z.H."/>
            <person name="Li M."/>
        </authorList>
    </citation>
    <scope>NUCLEOTIDE SEQUENCE [LARGE SCALE GENOMIC DNA]</scope>
    <source>
        <strain evidence="7">SpSt-69</strain>
    </source>
</reference>
<evidence type="ECO:0000256" key="4">
    <source>
        <dbReference type="ARBA" id="ARBA00022989"/>
    </source>
</evidence>
<dbReference type="AlphaFoldDB" id="A0A7V3ZW20"/>
<dbReference type="PANTHER" id="PTHR30250">
    <property type="entry name" value="PST FAMILY PREDICTED COLANIC ACID TRANSPORTER"/>
    <property type="match status" value="1"/>
</dbReference>
<evidence type="ECO:0008006" key="8">
    <source>
        <dbReference type="Google" id="ProtNLM"/>
    </source>
</evidence>
<dbReference type="GO" id="GO:0005886">
    <property type="term" value="C:plasma membrane"/>
    <property type="evidence" value="ECO:0007669"/>
    <property type="project" value="UniProtKB-SubCell"/>
</dbReference>
<keyword evidence="4 6" id="KW-1133">Transmembrane helix</keyword>
<gene>
    <name evidence="7" type="ORF">ENU66_00130</name>
</gene>